<dbReference type="AlphaFoldDB" id="A0A7R9KZK1"/>
<dbReference type="InterPro" id="IPR001611">
    <property type="entry name" value="Leu-rich_rpt"/>
</dbReference>
<feature type="non-terminal residue" evidence="2">
    <location>
        <position position="1"/>
    </location>
</feature>
<protein>
    <submittedName>
        <fullName evidence="2">Uncharacterized protein</fullName>
    </submittedName>
</protein>
<dbReference type="PANTHER" id="PTHR24373:SF275">
    <property type="entry name" value="TIR DOMAIN-CONTAINING PROTEIN"/>
    <property type="match status" value="1"/>
</dbReference>
<dbReference type="Gene3D" id="3.80.10.10">
    <property type="entry name" value="Ribonuclease Inhibitor"/>
    <property type="match status" value="2"/>
</dbReference>
<dbReference type="OrthoDB" id="120976at2759"/>
<reference evidence="2" key="1">
    <citation type="submission" date="2020-11" db="EMBL/GenBank/DDBJ databases">
        <authorList>
            <person name="Tran Van P."/>
        </authorList>
    </citation>
    <scope>NUCLEOTIDE SEQUENCE</scope>
</reference>
<dbReference type="InterPro" id="IPR032675">
    <property type="entry name" value="LRR_dom_sf"/>
</dbReference>
<dbReference type="Proteomes" id="UP000759131">
    <property type="component" value="Unassembled WGS sequence"/>
</dbReference>
<evidence type="ECO:0000256" key="1">
    <source>
        <dbReference type="ARBA" id="ARBA00022729"/>
    </source>
</evidence>
<keyword evidence="3" id="KW-1185">Reference proteome</keyword>
<name>A0A7R9KZK1_9ACAR</name>
<accession>A0A7R9KZK1</accession>
<dbReference type="Pfam" id="PF13855">
    <property type="entry name" value="LRR_8"/>
    <property type="match status" value="1"/>
</dbReference>
<proteinExistence type="predicted"/>
<evidence type="ECO:0000313" key="3">
    <source>
        <dbReference type="Proteomes" id="UP000759131"/>
    </source>
</evidence>
<organism evidence="2">
    <name type="scientific">Medioppia subpectinata</name>
    <dbReference type="NCBI Taxonomy" id="1979941"/>
    <lineage>
        <taxon>Eukaryota</taxon>
        <taxon>Metazoa</taxon>
        <taxon>Ecdysozoa</taxon>
        <taxon>Arthropoda</taxon>
        <taxon>Chelicerata</taxon>
        <taxon>Arachnida</taxon>
        <taxon>Acari</taxon>
        <taxon>Acariformes</taxon>
        <taxon>Sarcoptiformes</taxon>
        <taxon>Oribatida</taxon>
        <taxon>Brachypylina</taxon>
        <taxon>Oppioidea</taxon>
        <taxon>Oppiidae</taxon>
        <taxon>Medioppia</taxon>
    </lineage>
</organism>
<dbReference type="EMBL" id="CAJPIZ010010887">
    <property type="protein sequence ID" value="CAG2112809.1"/>
    <property type="molecule type" value="Genomic_DNA"/>
</dbReference>
<sequence>NLLAVAAVLGMVTADKICPDATLIKAPCKFVEVANIKCAIECDSGNALDLVVLFKSLQTSLKAEEKTFVRFVLKNWKITELPANVFADIVFDAIIIEDAQSLKKIHPAAFNGGAYRVKRLDIVNTPVNEAVVTGGDLFTAIQSLPNLANLRLIKTNLTMIPASDNAAIEEIQYTAFPISSVASKDPLEIRLIADHLSYNALVATTFSGINRPVSLYVTDNGFQYIKQAIFEGGINRPVSLYVTDNGFQYIKQAIFEGFVKQNPLNVIISDTDCEDTNNDWLRKTYPKQWNDVNCFGLMNAQARLNKLFIAINSPGHDRFPAPNGIISTLEMNPRPRLCKGDGQYRIKRLDIVNTPVGDKSGYDYDLFKAIQSIPNLANLRLTKTNLTTLPENGIKGFYDLQHIYIEQNKALKTIGYDAFKNLPKLKTLQIKGNEALQEIASTAFPISDVAIKDPLEIRLIADHLNYAKLLSTTFDAINRPVSLYVTDNG</sequence>
<gene>
    <name evidence="2" type="ORF">OSB1V03_LOCUS12782</name>
</gene>
<dbReference type="SUPFAM" id="SSF52058">
    <property type="entry name" value="L domain-like"/>
    <property type="match status" value="1"/>
</dbReference>
<dbReference type="EMBL" id="OC865462">
    <property type="protein sequence ID" value="CAD7632379.1"/>
    <property type="molecule type" value="Genomic_DNA"/>
</dbReference>
<dbReference type="InterPro" id="IPR050328">
    <property type="entry name" value="Dev_Immune_Receptor"/>
</dbReference>
<evidence type="ECO:0000313" key="2">
    <source>
        <dbReference type="EMBL" id="CAD7632379.1"/>
    </source>
</evidence>
<dbReference type="PANTHER" id="PTHR24373">
    <property type="entry name" value="SLIT RELATED LEUCINE-RICH REPEAT NEURONAL PROTEIN"/>
    <property type="match status" value="1"/>
</dbReference>
<keyword evidence="1" id="KW-0732">Signal</keyword>